<keyword evidence="7" id="KW-0460">Magnesium</keyword>
<dbReference type="EMBL" id="SLUM01000007">
    <property type="protein sequence ID" value="TCL58753.1"/>
    <property type="molecule type" value="Genomic_DNA"/>
</dbReference>
<keyword evidence="6" id="KW-0479">Metal-binding</keyword>
<dbReference type="InterPro" id="IPR053378">
    <property type="entry name" value="Prenyl_diphosphate_synthase"/>
</dbReference>
<dbReference type="GO" id="GO:0016114">
    <property type="term" value="P:terpenoid biosynthetic process"/>
    <property type="evidence" value="ECO:0007669"/>
    <property type="project" value="UniProtKB-ARBA"/>
</dbReference>
<dbReference type="OrthoDB" id="9805316at2"/>
<evidence type="ECO:0000256" key="7">
    <source>
        <dbReference type="ARBA" id="ARBA00022842"/>
    </source>
</evidence>
<evidence type="ECO:0000256" key="2">
    <source>
        <dbReference type="ARBA" id="ARBA00006706"/>
    </source>
</evidence>
<evidence type="ECO:0000313" key="14">
    <source>
        <dbReference type="Proteomes" id="UP000295184"/>
    </source>
</evidence>
<dbReference type="GO" id="GO:0004337">
    <property type="term" value="F:(2E,6E)-farnesyl diphosphate synthase activity"/>
    <property type="evidence" value="ECO:0007669"/>
    <property type="project" value="UniProtKB-EC"/>
</dbReference>
<comment type="similarity">
    <text evidence="2 12">Belongs to the FPP/GGPP synthase family.</text>
</comment>
<keyword evidence="5 12" id="KW-0808">Transferase</keyword>
<dbReference type="NCBIfam" id="NF045485">
    <property type="entry name" value="FPPsyn"/>
    <property type="match status" value="1"/>
</dbReference>
<evidence type="ECO:0000256" key="9">
    <source>
        <dbReference type="ARBA" id="ARBA00032380"/>
    </source>
</evidence>
<evidence type="ECO:0000256" key="4">
    <source>
        <dbReference type="ARBA" id="ARBA00015100"/>
    </source>
</evidence>
<dbReference type="FunFam" id="1.10.600.10:FF:000001">
    <property type="entry name" value="Geranylgeranyl diphosphate synthase"/>
    <property type="match status" value="1"/>
</dbReference>
<dbReference type="Pfam" id="PF00348">
    <property type="entry name" value="polyprenyl_synt"/>
    <property type="match status" value="1"/>
</dbReference>
<dbReference type="EC" id="2.5.1.10" evidence="3"/>
<dbReference type="InterPro" id="IPR000092">
    <property type="entry name" value="Polyprenyl_synt"/>
</dbReference>
<dbReference type="Gene3D" id="1.10.600.10">
    <property type="entry name" value="Farnesyl Diphosphate Synthase"/>
    <property type="match status" value="1"/>
</dbReference>
<protein>
    <recommendedName>
        <fullName evidence="4">Farnesyl diphosphate synthase</fullName>
        <ecNumber evidence="3">2.5.1.10</ecNumber>
    </recommendedName>
    <alternativeName>
        <fullName evidence="10">(2E,6E)-farnesyl diphosphate synthase</fullName>
    </alternativeName>
    <alternativeName>
        <fullName evidence="9">Geranyltranstransferase</fullName>
    </alternativeName>
</protein>
<dbReference type="SFLD" id="SFLDG01017">
    <property type="entry name" value="Polyprenyl_Transferase_Like"/>
    <property type="match status" value="1"/>
</dbReference>
<comment type="caution">
    <text evidence="13">The sequence shown here is derived from an EMBL/GenBank/DDBJ whole genome shotgun (WGS) entry which is preliminary data.</text>
</comment>
<evidence type="ECO:0000256" key="1">
    <source>
        <dbReference type="ARBA" id="ARBA00001946"/>
    </source>
</evidence>
<dbReference type="Proteomes" id="UP000295184">
    <property type="component" value="Unassembled WGS sequence"/>
</dbReference>
<accession>A0A4R1R0C9</accession>
<dbReference type="RefSeq" id="WP_058962984.1">
    <property type="nucleotide sequence ID" value="NZ_CABKVM010000012.1"/>
</dbReference>
<dbReference type="AlphaFoldDB" id="A0A4R1R0C9"/>
<evidence type="ECO:0000256" key="12">
    <source>
        <dbReference type="RuleBase" id="RU004466"/>
    </source>
</evidence>
<dbReference type="InterPro" id="IPR033749">
    <property type="entry name" value="Polyprenyl_synt_CS"/>
</dbReference>
<dbReference type="PANTHER" id="PTHR43281">
    <property type="entry name" value="FARNESYL DIPHOSPHATE SYNTHASE"/>
    <property type="match status" value="1"/>
</dbReference>
<dbReference type="PANTHER" id="PTHR43281:SF1">
    <property type="entry name" value="FARNESYL DIPHOSPHATE SYNTHASE"/>
    <property type="match status" value="1"/>
</dbReference>
<comment type="catalytic activity">
    <reaction evidence="11">
        <text>isopentenyl diphosphate + (2E)-geranyl diphosphate = (2E,6E)-farnesyl diphosphate + diphosphate</text>
        <dbReference type="Rhea" id="RHEA:19361"/>
        <dbReference type="ChEBI" id="CHEBI:33019"/>
        <dbReference type="ChEBI" id="CHEBI:58057"/>
        <dbReference type="ChEBI" id="CHEBI:128769"/>
        <dbReference type="ChEBI" id="CHEBI:175763"/>
        <dbReference type="EC" id="2.5.1.10"/>
    </reaction>
</comment>
<dbReference type="SFLD" id="SFLDS00005">
    <property type="entry name" value="Isoprenoid_Synthase_Type_I"/>
    <property type="match status" value="1"/>
</dbReference>
<evidence type="ECO:0000256" key="5">
    <source>
        <dbReference type="ARBA" id="ARBA00022679"/>
    </source>
</evidence>
<evidence type="ECO:0000256" key="10">
    <source>
        <dbReference type="ARBA" id="ARBA00032873"/>
    </source>
</evidence>
<evidence type="ECO:0000256" key="3">
    <source>
        <dbReference type="ARBA" id="ARBA00012439"/>
    </source>
</evidence>
<dbReference type="PROSITE" id="PS00723">
    <property type="entry name" value="POLYPRENYL_SYNTHASE_1"/>
    <property type="match status" value="1"/>
</dbReference>
<organism evidence="13 14">
    <name type="scientific">Allofournierella massiliensis</name>
    <dbReference type="NCBI Taxonomy" id="1650663"/>
    <lineage>
        <taxon>Bacteria</taxon>
        <taxon>Bacillati</taxon>
        <taxon>Bacillota</taxon>
        <taxon>Clostridia</taxon>
        <taxon>Eubacteriales</taxon>
        <taxon>Oscillospiraceae</taxon>
        <taxon>Allofournierella</taxon>
    </lineage>
</organism>
<evidence type="ECO:0000256" key="11">
    <source>
        <dbReference type="ARBA" id="ARBA00049399"/>
    </source>
</evidence>
<proteinExistence type="inferred from homology"/>
<name>A0A4R1R0C9_9FIRM</name>
<dbReference type="GO" id="GO:0005737">
    <property type="term" value="C:cytoplasm"/>
    <property type="evidence" value="ECO:0007669"/>
    <property type="project" value="UniProtKB-ARBA"/>
</dbReference>
<dbReference type="PROSITE" id="PS00444">
    <property type="entry name" value="POLYPRENYL_SYNTHASE_2"/>
    <property type="match status" value="1"/>
</dbReference>
<evidence type="ECO:0000256" key="8">
    <source>
        <dbReference type="ARBA" id="ARBA00023229"/>
    </source>
</evidence>
<gene>
    <name evidence="13" type="ORF">EDD77_107115</name>
</gene>
<dbReference type="GeneID" id="97381976"/>
<dbReference type="GO" id="GO:0046872">
    <property type="term" value="F:metal ion binding"/>
    <property type="evidence" value="ECO:0007669"/>
    <property type="project" value="UniProtKB-KW"/>
</dbReference>
<comment type="cofactor">
    <cofactor evidence="1">
        <name>Mg(2+)</name>
        <dbReference type="ChEBI" id="CHEBI:18420"/>
    </cofactor>
</comment>
<dbReference type="InterPro" id="IPR008949">
    <property type="entry name" value="Isoprenoid_synthase_dom_sf"/>
</dbReference>
<reference evidence="13 14" key="1">
    <citation type="submission" date="2019-03" db="EMBL/GenBank/DDBJ databases">
        <title>Genomic Encyclopedia of Type Strains, Phase IV (KMG-IV): sequencing the most valuable type-strain genomes for metagenomic binning, comparative biology and taxonomic classification.</title>
        <authorList>
            <person name="Goeker M."/>
        </authorList>
    </citation>
    <scope>NUCLEOTIDE SEQUENCE [LARGE SCALE GENOMIC DNA]</scope>
    <source>
        <strain evidence="13 14">DSM 100451</strain>
    </source>
</reference>
<evidence type="ECO:0000256" key="6">
    <source>
        <dbReference type="ARBA" id="ARBA00022723"/>
    </source>
</evidence>
<keyword evidence="8" id="KW-0414">Isoprene biosynthesis</keyword>
<sequence length="294" mass="32065">MTAYEQQYDVYLKEIQAALENACDTYLPEDSRVCQAARYSLMGGGKRIRAVLTLACCDMLGGDWRAAAHFAAAVEMLHCFSLIHDDLPCMDNDDFRRGKPSCHKAFDEATALLAGDVLLTEAFEVIANAPLSEHARIEAARLLAVGGGSRGMIWGQELDVTYEGKPLDEALLRTIHKNKTGALINASVQMGVCAAGGTREDASYLERYAFDLGLVFQIVDDVLDVISTPEELGKPIGSDQENGKVTFATLYGPQGALELAQKINDESCEALKKVYGDRADFLIHLAGQLVTRRK</sequence>
<evidence type="ECO:0000313" key="13">
    <source>
        <dbReference type="EMBL" id="TCL58753.1"/>
    </source>
</evidence>
<dbReference type="SUPFAM" id="SSF48576">
    <property type="entry name" value="Terpenoid synthases"/>
    <property type="match status" value="1"/>
</dbReference>
<dbReference type="STRING" id="1650663.GCA_001486665_00471"/>
<dbReference type="CDD" id="cd00685">
    <property type="entry name" value="Trans_IPPS_HT"/>
    <property type="match status" value="1"/>
</dbReference>